<evidence type="ECO:0000313" key="2">
    <source>
        <dbReference type="Proteomes" id="UP000199297"/>
    </source>
</evidence>
<name>A0A1H7PWG1_9GAMM</name>
<keyword evidence="2" id="KW-1185">Reference proteome</keyword>
<dbReference type="STRING" id="641665.GCA_002104455_02467"/>
<accession>A0A1H7PWG1</accession>
<reference evidence="2" key="1">
    <citation type="submission" date="2016-10" db="EMBL/GenBank/DDBJ databases">
        <authorList>
            <person name="Varghese N."/>
            <person name="Submissions S."/>
        </authorList>
    </citation>
    <scope>NUCLEOTIDE SEQUENCE [LARGE SCALE GENOMIC DNA]</scope>
    <source>
        <strain evidence="2">CGMCC 1.9127</strain>
    </source>
</reference>
<proteinExistence type="predicted"/>
<dbReference type="Gene3D" id="3.10.450.50">
    <property type="match status" value="1"/>
</dbReference>
<dbReference type="EMBL" id="FOBI01000010">
    <property type="protein sequence ID" value="SEL40180.1"/>
    <property type="molecule type" value="Genomic_DNA"/>
</dbReference>
<dbReference type="InterPro" id="IPR004027">
    <property type="entry name" value="SEC_C_motif"/>
</dbReference>
<dbReference type="OrthoDB" id="9816539at2"/>
<gene>
    <name evidence="1" type="ORF">SAMN05216262_11067</name>
</gene>
<protein>
    <submittedName>
        <fullName evidence="1">SEC-C motif-containing protein</fullName>
    </submittedName>
</protein>
<dbReference type="RefSeq" id="WP_008110241.1">
    <property type="nucleotide sequence ID" value="NZ_FOBI01000010.1"/>
</dbReference>
<dbReference type="Pfam" id="PF02810">
    <property type="entry name" value="SEC-C"/>
    <property type="match status" value="1"/>
</dbReference>
<dbReference type="AlphaFoldDB" id="A0A1H7PWG1"/>
<dbReference type="Proteomes" id="UP000199297">
    <property type="component" value="Unassembled WGS sequence"/>
</dbReference>
<organism evidence="1 2">
    <name type="scientific">Colwellia chukchiensis</name>
    <dbReference type="NCBI Taxonomy" id="641665"/>
    <lineage>
        <taxon>Bacteria</taxon>
        <taxon>Pseudomonadati</taxon>
        <taxon>Pseudomonadota</taxon>
        <taxon>Gammaproteobacteria</taxon>
        <taxon>Alteromonadales</taxon>
        <taxon>Colwelliaceae</taxon>
        <taxon>Colwellia</taxon>
    </lineage>
</organism>
<evidence type="ECO:0000313" key="1">
    <source>
        <dbReference type="EMBL" id="SEL40180.1"/>
    </source>
</evidence>
<dbReference type="SUPFAM" id="SSF103642">
    <property type="entry name" value="Sec-C motif"/>
    <property type="match status" value="1"/>
</dbReference>
<sequence>MKLGRNDPCHCGSGKKFKRCCMSSVSKQHAQVFDDVETMLAMNPNLSLDELNAALQHKVQDRNNQPNPDFCGVTPTQMANWLYAPFDQLQWVTISTPDSLSASPVMRYLALILDDAMAQEGSFKATTKGNLPTKLVKQASELLPEFAVAQFERNISISEFAGSNEDKFNALHYTRVLAEISGIIYRRSGRYHVKKSAQKQYQVAGIQAFFKPMLGAAISKYNWGYLDGFEFDADLRTFWLFMLWRIQSHSSVDLLVEEVKVAFPDLLQGFPADDYFSPERNLSILIESRFIERFLQFWGFVTLDPRSFLNTESVGRTVQVLPLLKQTFQFTINT</sequence>